<protein>
    <submittedName>
        <fullName evidence="3">Uncharacterized protein</fullName>
    </submittedName>
</protein>
<dbReference type="STRING" id="133385.A0A2T9YAF5"/>
<dbReference type="EMBL" id="MBFR01000325">
    <property type="protein sequence ID" value="PVU89289.1"/>
    <property type="molecule type" value="Genomic_DNA"/>
</dbReference>
<feature type="compositionally biased region" description="Basic and acidic residues" evidence="2">
    <location>
        <begin position="42"/>
        <end position="57"/>
    </location>
</feature>
<evidence type="ECO:0000256" key="2">
    <source>
        <dbReference type="SAM" id="MobiDB-lite"/>
    </source>
</evidence>
<reference evidence="3 4" key="1">
    <citation type="journal article" date="2018" name="MBio">
        <title>Comparative Genomics Reveals the Core Gene Toolbox for the Fungus-Insect Symbiosis.</title>
        <authorList>
            <person name="Wang Y."/>
            <person name="Stata M."/>
            <person name="Wang W."/>
            <person name="Stajich J.E."/>
            <person name="White M.M."/>
            <person name="Moncalvo J.M."/>
        </authorList>
    </citation>
    <scope>NUCLEOTIDE SEQUENCE [LARGE SCALE GENOMIC DNA]</scope>
    <source>
        <strain evidence="3 4">SWE-8-4</strain>
    </source>
</reference>
<gene>
    <name evidence="3" type="ORF">BB561_005447</name>
</gene>
<organism evidence="3 4">
    <name type="scientific">Smittium simulii</name>
    <dbReference type="NCBI Taxonomy" id="133385"/>
    <lineage>
        <taxon>Eukaryota</taxon>
        <taxon>Fungi</taxon>
        <taxon>Fungi incertae sedis</taxon>
        <taxon>Zoopagomycota</taxon>
        <taxon>Kickxellomycotina</taxon>
        <taxon>Harpellomycetes</taxon>
        <taxon>Harpellales</taxon>
        <taxon>Legeriomycetaceae</taxon>
        <taxon>Smittium</taxon>
    </lineage>
</organism>
<evidence type="ECO:0000256" key="1">
    <source>
        <dbReference type="ARBA" id="ARBA00023054"/>
    </source>
</evidence>
<keyword evidence="1" id="KW-0175">Coiled coil</keyword>
<comment type="caution">
    <text evidence="3">The sequence shown here is derived from an EMBL/GenBank/DDBJ whole genome shotgun (WGS) entry which is preliminary data.</text>
</comment>
<accession>A0A2T9YAF5</accession>
<dbReference type="AlphaFoldDB" id="A0A2T9YAF5"/>
<dbReference type="OrthoDB" id="333551at2759"/>
<evidence type="ECO:0000313" key="4">
    <source>
        <dbReference type="Proteomes" id="UP000245383"/>
    </source>
</evidence>
<dbReference type="GO" id="GO:0005634">
    <property type="term" value="C:nucleus"/>
    <property type="evidence" value="ECO:0007669"/>
    <property type="project" value="TreeGrafter"/>
</dbReference>
<name>A0A2T9YAF5_9FUNG</name>
<keyword evidence="4" id="KW-1185">Reference proteome</keyword>
<dbReference type="PANTHER" id="PTHR15885:SF1">
    <property type="entry name" value="COILED-COIL DOMAIN-CONTAINING PROTEIN 174"/>
    <property type="match status" value="1"/>
</dbReference>
<dbReference type="InterPro" id="IPR025066">
    <property type="entry name" value="CCDC174-like"/>
</dbReference>
<dbReference type="PANTHER" id="PTHR15885">
    <property type="entry name" value="COILED-COIL DOMAIN-CONTAINING PROTEIN 174"/>
    <property type="match status" value="1"/>
</dbReference>
<proteinExistence type="predicted"/>
<feature type="region of interest" description="Disordered" evidence="2">
    <location>
        <begin position="23"/>
        <end position="68"/>
    </location>
</feature>
<evidence type="ECO:0000313" key="3">
    <source>
        <dbReference type="EMBL" id="PVU89289.1"/>
    </source>
</evidence>
<dbReference type="Pfam" id="PF13300">
    <property type="entry name" value="DUF4078"/>
    <property type="match status" value="1"/>
</dbReference>
<sequence>MPKKIKISSALVLDLKSEIQLAQKNSKDNRPSLGSIIATSKQKLEPSNKGIDERIARDSSGTEDPKTLSLEQSLDLSKKSLLKKSKIYQQLLEAGINTTNNNFLTPELEKYAIGTSVDFESKAISSFIKDSKSENLIETTDEFGRTRMVKKSLALELEASNNRELISNDMQIEIDRNKWENDMKSNASKNEHFDDRNETRNKAVGFYRLSQNEETRESQLKQLNELRQNTLEKQKNKIPISERRAKLLELQKKKILDRKRKLHDCADNTTFQIDPKLNDQIEKLFDEMR</sequence>
<dbReference type="Proteomes" id="UP000245383">
    <property type="component" value="Unassembled WGS sequence"/>
</dbReference>